<dbReference type="AlphaFoldDB" id="A0A0F9DYB0"/>
<organism evidence="1">
    <name type="scientific">marine sediment metagenome</name>
    <dbReference type="NCBI Taxonomy" id="412755"/>
    <lineage>
        <taxon>unclassified sequences</taxon>
        <taxon>metagenomes</taxon>
        <taxon>ecological metagenomes</taxon>
    </lineage>
</organism>
<accession>A0A0F9DYB0</accession>
<protein>
    <recommendedName>
        <fullName evidence="2">AbiEi antitoxin C-terminal domain-containing protein</fullName>
    </recommendedName>
</protein>
<proteinExistence type="predicted"/>
<name>A0A0F9DYB0_9ZZZZ</name>
<reference evidence="1" key="1">
    <citation type="journal article" date="2015" name="Nature">
        <title>Complex archaea that bridge the gap between prokaryotes and eukaryotes.</title>
        <authorList>
            <person name="Spang A."/>
            <person name="Saw J.H."/>
            <person name="Jorgensen S.L."/>
            <person name="Zaremba-Niedzwiedzka K."/>
            <person name="Martijn J."/>
            <person name="Lind A.E."/>
            <person name="van Eijk R."/>
            <person name="Schleper C."/>
            <person name="Guy L."/>
            <person name="Ettema T.J."/>
        </authorList>
    </citation>
    <scope>NUCLEOTIDE SEQUENCE</scope>
</reference>
<dbReference type="EMBL" id="LAZR01027090">
    <property type="protein sequence ID" value="KKL66798.1"/>
    <property type="molecule type" value="Genomic_DNA"/>
</dbReference>
<evidence type="ECO:0000313" key="1">
    <source>
        <dbReference type="EMBL" id="KKL66798.1"/>
    </source>
</evidence>
<evidence type="ECO:0008006" key="2">
    <source>
        <dbReference type="Google" id="ProtNLM"/>
    </source>
</evidence>
<comment type="caution">
    <text evidence="1">The sequence shown here is derived from an EMBL/GenBank/DDBJ whole genome shotgun (WGS) entry which is preliminary data.</text>
</comment>
<sequence length="212" mass="25423">MKFNEFVKIYQEAPLIDSSTFSLYNEKPQSLRRQVREWVKKDYLIPLKRGLYIFSSQWRKIQPSVLFMANFLVLPSYVSLEQALGFYEIIPEKVTVITSVTTKKTKIFRNLMGSFEYRSIKEDLFFGFKKETDNNQEFFIALPEKALLDYFYLNNHFQGDFSELESLRLQNLETLNIKLLESYGLKYNKRIRKIVEVLIEFVKREKGRYKRL</sequence>
<gene>
    <name evidence="1" type="ORF">LCGC14_2141400</name>
</gene>